<dbReference type="InterPro" id="IPR005122">
    <property type="entry name" value="Uracil-DNA_glycosylase-like"/>
</dbReference>
<dbReference type="RefSeq" id="WP_132971138.1">
    <property type="nucleotide sequence ID" value="NZ_SMFX01000001.1"/>
</dbReference>
<dbReference type="SUPFAM" id="SSF52141">
    <property type="entry name" value="Uracil-DNA glycosylase-like"/>
    <property type="match status" value="1"/>
</dbReference>
<dbReference type="OrthoDB" id="9799921at2"/>
<reference evidence="5 6" key="1">
    <citation type="submission" date="2019-03" db="EMBL/GenBank/DDBJ databases">
        <title>Genomic Encyclopedia of Type Strains, Phase IV (KMG-IV): sequencing the most valuable type-strain genomes for metagenomic binning, comparative biology and taxonomic classification.</title>
        <authorList>
            <person name="Goeker M."/>
        </authorList>
    </citation>
    <scope>NUCLEOTIDE SEQUENCE [LARGE SCALE GENOMIC DNA]</scope>
    <source>
        <strain evidence="5 6">DSM 19610</strain>
    </source>
</reference>
<evidence type="ECO:0000256" key="1">
    <source>
        <dbReference type="ARBA" id="ARBA00022763"/>
    </source>
</evidence>
<protein>
    <submittedName>
        <fullName evidence="5">G/U mismatch-specific uracil-DNA glycosylase</fullName>
    </submittedName>
</protein>
<dbReference type="GO" id="GO:0004844">
    <property type="term" value="F:uracil DNA N-glycosylase activity"/>
    <property type="evidence" value="ECO:0007669"/>
    <property type="project" value="TreeGrafter"/>
</dbReference>
<keyword evidence="2" id="KW-0378">Hydrolase</keyword>
<accession>A0A4R1HAT6</accession>
<keyword evidence="6" id="KW-1185">Reference proteome</keyword>
<evidence type="ECO:0000313" key="5">
    <source>
        <dbReference type="EMBL" id="TCK17250.1"/>
    </source>
</evidence>
<keyword evidence="3" id="KW-0234">DNA repair</keyword>
<dbReference type="InterPro" id="IPR015637">
    <property type="entry name" value="MUG/TDG"/>
</dbReference>
<dbReference type="PANTHER" id="PTHR12159:SF9">
    <property type="entry name" value="G_T MISMATCH-SPECIFIC THYMINE DNA GLYCOSYLASE"/>
    <property type="match status" value="1"/>
</dbReference>
<dbReference type="CDD" id="cd10028">
    <property type="entry name" value="UDG-F2_TDG_MUG"/>
    <property type="match status" value="1"/>
</dbReference>
<dbReference type="Pfam" id="PF03167">
    <property type="entry name" value="UDG"/>
    <property type="match status" value="1"/>
</dbReference>
<dbReference type="GO" id="GO:0008263">
    <property type="term" value="F:pyrimidine-specific mismatch base pair DNA N-glycosylase activity"/>
    <property type="evidence" value="ECO:0007669"/>
    <property type="project" value="TreeGrafter"/>
</dbReference>
<evidence type="ECO:0000256" key="3">
    <source>
        <dbReference type="ARBA" id="ARBA00023204"/>
    </source>
</evidence>
<feature type="domain" description="Uracil-DNA glycosylase-like" evidence="4">
    <location>
        <begin position="5"/>
        <end position="159"/>
    </location>
</feature>
<name>A0A4R1HAT6_9GAMM</name>
<evidence type="ECO:0000259" key="4">
    <source>
        <dbReference type="Pfam" id="PF03167"/>
    </source>
</evidence>
<sequence>MKTLPDFVAPGLRILSVGLNPSLPSVEAGFPFANPRNRFWKALNASKLVSAPLKPGVDAMQQLLEGEGIGFTDVVKRPTRGAADLRAADYRQGAPRLLALIESLEPRWAWFHGKLAWQHFLRHADIEGDDEGWGQQSFAIGSSQVFVTPNPSPANAAFSLDDLIAHYNTFAWVLNKS</sequence>
<evidence type="ECO:0000313" key="6">
    <source>
        <dbReference type="Proteomes" id="UP000295707"/>
    </source>
</evidence>
<keyword evidence="1" id="KW-0227">DNA damage</keyword>
<comment type="caution">
    <text evidence="5">The sequence shown here is derived from an EMBL/GenBank/DDBJ whole genome shotgun (WGS) entry which is preliminary data.</text>
</comment>
<gene>
    <name evidence="5" type="ORF">DFR30_0472</name>
</gene>
<dbReference type="AlphaFoldDB" id="A0A4R1HAT6"/>
<dbReference type="EMBL" id="SMFX01000001">
    <property type="protein sequence ID" value="TCK17250.1"/>
    <property type="molecule type" value="Genomic_DNA"/>
</dbReference>
<dbReference type="GO" id="GO:0006285">
    <property type="term" value="P:base-excision repair, AP site formation"/>
    <property type="evidence" value="ECO:0007669"/>
    <property type="project" value="InterPro"/>
</dbReference>
<dbReference type="InterPro" id="IPR036895">
    <property type="entry name" value="Uracil-DNA_glycosylase-like_sf"/>
</dbReference>
<organism evidence="5 6">
    <name type="scientific">Thiogranum longum</name>
    <dbReference type="NCBI Taxonomy" id="1537524"/>
    <lineage>
        <taxon>Bacteria</taxon>
        <taxon>Pseudomonadati</taxon>
        <taxon>Pseudomonadota</taxon>
        <taxon>Gammaproteobacteria</taxon>
        <taxon>Chromatiales</taxon>
        <taxon>Ectothiorhodospiraceae</taxon>
        <taxon>Thiogranum</taxon>
    </lineage>
</organism>
<evidence type="ECO:0000256" key="2">
    <source>
        <dbReference type="ARBA" id="ARBA00022801"/>
    </source>
</evidence>
<dbReference type="PANTHER" id="PTHR12159">
    <property type="entry name" value="G/T AND G/U MISMATCH-SPECIFIC DNA GLYCOSYLASE"/>
    <property type="match status" value="1"/>
</dbReference>
<dbReference type="Proteomes" id="UP000295707">
    <property type="component" value="Unassembled WGS sequence"/>
</dbReference>
<proteinExistence type="predicted"/>
<dbReference type="Gene3D" id="3.40.470.10">
    <property type="entry name" value="Uracil-DNA glycosylase-like domain"/>
    <property type="match status" value="1"/>
</dbReference>